<dbReference type="Proteomes" id="UP001498398">
    <property type="component" value="Unassembled WGS sequence"/>
</dbReference>
<reference evidence="2 3" key="1">
    <citation type="submission" date="2024-01" db="EMBL/GenBank/DDBJ databases">
        <title>A draft genome for the cacao thread blight pathogen Marasmiellus scandens.</title>
        <authorList>
            <person name="Baruah I.K."/>
            <person name="Leung J."/>
            <person name="Bukari Y."/>
            <person name="Amoako-Attah I."/>
            <person name="Meinhardt L.W."/>
            <person name="Bailey B.A."/>
            <person name="Cohen S.P."/>
        </authorList>
    </citation>
    <scope>NUCLEOTIDE SEQUENCE [LARGE SCALE GENOMIC DNA]</scope>
    <source>
        <strain evidence="2 3">GH-19</strain>
    </source>
</reference>
<comment type="caution">
    <text evidence="2">The sequence shown here is derived from an EMBL/GenBank/DDBJ whole genome shotgun (WGS) entry which is preliminary data.</text>
</comment>
<evidence type="ECO:0008006" key="4">
    <source>
        <dbReference type="Google" id="ProtNLM"/>
    </source>
</evidence>
<dbReference type="EMBL" id="JBANRG010000050">
    <property type="protein sequence ID" value="KAK7444529.1"/>
    <property type="molecule type" value="Genomic_DNA"/>
</dbReference>
<sequence length="238" mass="27656">MERMLSAARSAGTSLRKPWRHRTKRIRLKLTNAEKRRQKAVRDEPTEIREELGNRTVEQIVEDIMQTHRLKRTQRKASRFNAFVRVEMRRRNADTLEGEDRQKVDACIREIADKWQEMSDEERKAATDEALQELNESQENQFIGRHNSAISAFHDARATLNAVKLELQRLNARTGVESVVISVQSNLAHFLCPDIFVTSDRVPNYFNMAFKQPLVDIAQRLEGYIISGVEAKIVRQEE</sequence>
<evidence type="ECO:0000313" key="3">
    <source>
        <dbReference type="Proteomes" id="UP001498398"/>
    </source>
</evidence>
<organism evidence="2 3">
    <name type="scientific">Marasmiellus scandens</name>
    <dbReference type="NCBI Taxonomy" id="2682957"/>
    <lineage>
        <taxon>Eukaryota</taxon>
        <taxon>Fungi</taxon>
        <taxon>Dikarya</taxon>
        <taxon>Basidiomycota</taxon>
        <taxon>Agaricomycotina</taxon>
        <taxon>Agaricomycetes</taxon>
        <taxon>Agaricomycetidae</taxon>
        <taxon>Agaricales</taxon>
        <taxon>Marasmiineae</taxon>
        <taxon>Omphalotaceae</taxon>
        <taxon>Marasmiellus</taxon>
    </lineage>
</organism>
<evidence type="ECO:0000256" key="1">
    <source>
        <dbReference type="SAM" id="MobiDB-lite"/>
    </source>
</evidence>
<protein>
    <recommendedName>
        <fullName evidence="4">HMG box domain-containing protein</fullName>
    </recommendedName>
</protein>
<dbReference type="Gene3D" id="1.10.30.10">
    <property type="entry name" value="High mobility group box domain"/>
    <property type="match status" value="1"/>
</dbReference>
<dbReference type="InterPro" id="IPR036910">
    <property type="entry name" value="HMG_box_dom_sf"/>
</dbReference>
<proteinExistence type="predicted"/>
<keyword evidence="3" id="KW-1185">Reference proteome</keyword>
<name>A0ABR1IYJ9_9AGAR</name>
<feature type="region of interest" description="Disordered" evidence="1">
    <location>
        <begin position="1"/>
        <end position="22"/>
    </location>
</feature>
<gene>
    <name evidence="2" type="ORF">VKT23_015207</name>
</gene>
<accession>A0ABR1IYJ9</accession>
<evidence type="ECO:0000313" key="2">
    <source>
        <dbReference type="EMBL" id="KAK7444529.1"/>
    </source>
</evidence>